<feature type="compositionally biased region" description="Low complexity" evidence="5">
    <location>
        <begin position="11"/>
        <end position="22"/>
    </location>
</feature>
<feature type="region of interest" description="Disordered" evidence="5">
    <location>
        <begin position="298"/>
        <end position="318"/>
    </location>
</feature>
<dbReference type="GO" id="GO:0008270">
    <property type="term" value="F:zinc ion binding"/>
    <property type="evidence" value="ECO:0007669"/>
    <property type="project" value="InterPro"/>
</dbReference>
<feature type="region of interest" description="Disordered" evidence="5">
    <location>
        <begin position="362"/>
        <end position="382"/>
    </location>
</feature>
<dbReference type="SUPFAM" id="SSF57701">
    <property type="entry name" value="Zn2/Cys6 DNA-binding domain"/>
    <property type="match status" value="1"/>
</dbReference>
<keyword evidence="3" id="KW-0804">Transcription</keyword>
<dbReference type="Proteomes" id="UP001383192">
    <property type="component" value="Unassembled WGS sequence"/>
</dbReference>
<evidence type="ECO:0000313" key="7">
    <source>
        <dbReference type="EMBL" id="KAK7040875.1"/>
    </source>
</evidence>
<evidence type="ECO:0000256" key="3">
    <source>
        <dbReference type="ARBA" id="ARBA00023163"/>
    </source>
</evidence>
<organism evidence="7 8">
    <name type="scientific">Paramarasmius palmivorus</name>
    <dbReference type="NCBI Taxonomy" id="297713"/>
    <lineage>
        <taxon>Eukaryota</taxon>
        <taxon>Fungi</taxon>
        <taxon>Dikarya</taxon>
        <taxon>Basidiomycota</taxon>
        <taxon>Agaricomycotina</taxon>
        <taxon>Agaricomycetes</taxon>
        <taxon>Agaricomycetidae</taxon>
        <taxon>Agaricales</taxon>
        <taxon>Marasmiineae</taxon>
        <taxon>Marasmiaceae</taxon>
        <taxon>Paramarasmius</taxon>
    </lineage>
</organism>
<evidence type="ECO:0000256" key="1">
    <source>
        <dbReference type="ARBA" id="ARBA00023015"/>
    </source>
</evidence>
<evidence type="ECO:0000313" key="8">
    <source>
        <dbReference type="Proteomes" id="UP001383192"/>
    </source>
</evidence>
<feature type="compositionally biased region" description="Basic and acidic residues" evidence="5">
    <location>
        <begin position="369"/>
        <end position="382"/>
    </location>
</feature>
<evidence type="ECO:0000256" key="4">
    <source>
        <dbReference type="ARBA" id="ARBA00023242"/>
    </source>
</evidence>
<dbReference type="PANTHER" id="PTHR31069">
    <property type="entry name" value="OLEATE-ACTIVATED TRANSCRIPTION FACTOR 1-RELATED"/>
    <property type="match status" value="1"/>
</dbReference>
<dbReference type="SMART" id="SM00066">
    <property type="entry name" value="GAL4"/>
    <property type="match status" value="1"/>
</dbReference>
<keyword evidence="1" id="KW-0805">Transcription regulation</keyword>
<dbReference type="PROSITE" id="PS50048">
    <property type="entry name" value="ZN2_CY6_FUNGAL_2"/>
    <property type="match status" value="1"/>
</dbReference>
<evidence type="ECO:0000256" key="2">
    <source>
        <dbReference type="ARBA" id="ARBA00023125"/>
    </source>
</evidence>
<accession>A0AAW0CQD7</accession>
<dbReference type="InterPro" id="IPR050675">
    <property type="entry name" value="OAF3"/>
</dbReference>
<evidence type="ECO:0000256" key="5">
    <source>
        <dbReference type="SAM" id="MobiDB-lite"/>
    </source>
</evidence>
<dbReference type="GO" id="GO:0003677">
    <property type="term" value="F:DNA binding"/>
    <property type="evidence" value="ECO:0007669"/>
    <property type="project" value="UniProtKB-KW"/>
</dbReference>
<proteinExistence type="predicted"/>
<keyword evidence="2" id="KW-0238">DNA-binding</keyword>
<dbReference type="InterPro" id="IPR001138">
    <property type="entry name" value="Zn2Cys6_DnaBD"/>
</dbReference>
<dbReference type="Pfam" id="PF00172">
    <property type="entry name" value="Zn_clus"/>
    <property type="match status" value="1"/>
</dbReference>
<dbReference type="InterPro" id="IPR036864">
    <property type="entry name" value="Zn2-C6_fun-type_DNA-bd_sf"/>
</dbReference>
<evidence type="ECO:0000259" key="6">
    <source>
        <dbReference type="PROSITE" id="PS50048"/>
    </source>
</evidence>
<name>A0AAW0CQD7_9AGAR</name>
<comment type="caution">
    <text evidence="7">The sequence shown here is derived from an EMBL/GenBank/DDBJ whole genome shotgun (WGS) entry which is preliminary data.</text>
</comment>
<feature type="region of interest" description="Disordered" evidence="5">
    <location>
        <begin position="1"/>
        <end position="23"/>
    </location>
</feature>
<dbReference type="CDD" id="cd00067">
    <property type="entry name" value="GAL4"/>
    <property type="match status" value="1"/>
</dbReference>
<feature type="domain" description="Zn(2)-C6 fungal-type" evidence="6">
    <location>
        <begin position="50"/>
        <end position="80"/>
    </location>
</feature>
<protein>
    <recommendedName>
        <fullName evidence="6">Zn(2)-C6 fungal-type domain-containing protein</fullName>
    </recommendedName>
</protein>
<dbReference type="PROSITE" id="PS00463">
    <property type="entry name" value="ZN2_CY6_FUNGAL_1"/>
    <property type="match status" value="1"/>
</dbReference>
<dbReference type="PANTHER" id="PTHR31069:SF32">
    <property type="entry name" value="ARGININE METABOLISM REGULATION PROTEIN II"/>
    <property type="match status" value="1"/>
</dbReference>
<gene>
    <name evidence="7" type="ORF">VNI00_009471</name>
</gene>
<dbReference type="GO" id="GO:0000981">
    <property type="term" value="F:DNA-binding transcription factor activity, RNA polymerase II-specific"/>
    <property type="evidence" value="ECO:0007669"/>
    <property type="project" value="InterPro"/>
</dbReference>
<sequence length="398" mass="42985">MLSLPAIEDTPSPAESVSSSASGDAYPINDSELAKISYTGSGARCRTAVACDKCRERKTKCSGERPVCKRCSSRGLICVYASRETKRRPAHSGAHGGTRTLVVRDDILESVGSISRANSDGYSIHKTYSSRLGQFARRPSDPFIEQHHPSPYHSSYFTQPYAPQMNHFPRGATHTAMYSGIPYDNFVGLAERDVALMSQSRSVSHQFDPLYYMRRQSASSESSASSLGSAPHTPTDPCHTLVYPSSCPNPVAIPASYSPDSEYNFYLGNNHASYSLGHGGKNHSSESFHPTASTALTEHPDQYDRDSGFPGVDHLGPRPSPMKLGSEFGASPACNQILGGSQWHSTSPSPLSWADPYTATPLTTTPEGAFDRETSVHDDDSRLAGSLLLEPVTLSLTS</sequence>
<feature type="compositionally biased region" description="Basic and acidic residues" evidence="5">
    <location>
        <begin position="298"/>
        <end position="307"/>
    </location>
</feature>
<dbReference type="AlphaFoldDB" id="A0AAW0CQD7"/>
<keyword evidence="8" id="KW-1185">Reference proteome</keyword>
<keyword evidence="4" id="KW-0539">Nucleus</keyword>
<dbReference type="Gene3D" id="4.10.240.10">
    <property type="entry name" value="Zn(2)-C6 fungal-type DNA-binding domain"/>
    <property type="match status" value="1"/>
</dbReference>
<reference evidence="7 8" key="1">
    <citation type="submission" date="2024-01" db="EMBL/GenBank/DDBJ databases">
        <title>A draft genome for a cacao thread blight-causing isolate of Paramarasmius palmivorus.</title>
        <authorList>
            <person name="Baruah I.K."/>
            <person name="Bukari Y."/>
            <person name="Amoako-Attah I."/>
            <person name="Meinhardt L.W."/>
            <person name="Bailey B.A."/>
            <person name="Cohen S.P."/>
        </authorList>
    </citation>
    <scope>NUCLEOTIDE SEQUENCE [LARGE SCALE GENOMIC DNA]</scope>
    <source>
        <strain evidence="7 8">GH-12</strain>
    </source>
</reference>
<dbReference type="EMBL" id="JAYKXP010000035">
    <property type="protein sequence ID" value="KAK7040875.1"/>
    <property type="molecule type" value="Genomic_DNA"/>
</dbReference>